<dbReference type="InParanoid" id="A0A1B6Q2F8"/>
<name>A0A1B6Q2F8_SORBI</name>
<dbReference type="OrthoDB" id="764172at2759"/>
<evidence type="ECO:0000259" key="2">
    <source>
        <dbReference type="Pfam" id="PF04043"/>
    </source>
</evidence>
<dbReference type="Pfam" id="PF04043">
    <property type="entry name" value="PMEI"/>
    <property type="match status" value="1"/>
</dbReference>
<sequence length="158" mass="17107">MAATGLYGMVTFLLLLSLPAALADPSFFNRTCYLTKNPGACHSVLGHYFWSLNATTLPQLTSTGLDVAVFKARDIMGAMSELFGEGRYAGTHEGDALAQCARLYDKTMSYDLDQGDMRLVDGKYSDALRFVTHARSAGDACEKAFADRGSRSVVSDLN</sequence>
<gene>
    <name evidence="3" type="ORF">SORBI_3003G099600</name>
</gene>
<dbReference type="NCBIfam" id="TIGR01614">
    <property type="entry name" value="PME_inhib"/>
    <property type="match status" value="1"/>
</dbReference>
<feature type="signal peptide" evidence="1">
    <location>
        <begin position="1"/>
        <end position="23"/>
    </location>
</feature>
<dbReference type="SUPFAM" id="SSF101148">
    <property type="entry name" value="Plant invertase/pectin methylesterase inhibitor"/>
    <property type="match status" value="1"/>
</dbReference>
<reference evidence="4" key="2">
    <citation type="journal article" date="2018" name="Plant J.">
        <title>The Sorghum bicolor reference genome: improved assembly, gene annotations, a transcriptome atlas, and signatures of genome organization.</title>
        <authorList>
            <person name="McCormick R.F."/>
            <person name="Truong S.K."/>
            <person name="Sreedasyam A."/>
            <person name="Jenkins J."/>
            <person name="Shu S."/>
            <person name="Sims D."/>
            <person name="Kennedy M."/>
            <person name="Amirebrahimi M."/>
            <person name="Weers B.D."/>
            <person name="McKinley B."/>
            <person name="Mattison A."/>
            <person name="Morishige D.T."/>
            <person name="Grimwood J."/>
            <person name="Schmutz J."/>
            <person name="Mullet J.E."/>
        </authorList>
    </citation>
    <scope>NUCLEOTIDE SEQUENCE [LARGE SCALE GENOMIC DNA]</scope>
    <source>
        <strain evidence="4">cv. BTx623</strain>
    </source>
</reference>
<dbReference type="InterPro" id="IPR035513">
    <property type="entry name" value="Invertase/methylesterase_inhib"/>
</dbReference>
<dbReference type="AlphaFoldDB" id="A0A1B6Q2F8"/>
<organism evidence="3 4">
    <name type="scientific">Sorghum bicolor</name>
    <name type="common">Sorghum</name>
    <name type="synonym">Sorghum vulgare</name>
    <dbReference type="NCBI Taxonomy" id="4558"/>
    <lineage>
        <taxon>Eukaryota</taxon>
        <taxon>Viridiplantae</taxon>
        <taxon>Streptophyta</taxon>
        <taxon>Embryophyta</taxon>
        <taxon>Tracheophyta</taxon>
        <taxon>Spermatophyta</taxon>
        <taxon>Magnoliopsida</taxon>
        <taxon>Liliopsida</taxon>
        <taxon>Poales</taxon>
        <taxon>Poaceae</taxon>
        <taxon>PACMAD clade</taxon>
        <taxon>Panicoideae</taxon>
        <taxon>Andropogonodae</taxon>
        <taxon>Andropogoneae</taxon>
        <taxon>Sorghinae</taxon>
        <taxon>Sorghum</taxon>
    </lineage>
</organism>
<feature type="chain" id="PRO_5008589334" description="Pectinesterase inhibitor domain-containing protein" evidence="1">
    <location>
        <begin position="24"/>
        <end position="158"/>
    </location>
</feature>
<keyword evidence="1" id="KW-0732">Signal</keyword>
<protein>
    <recommendedName>
        <fullName evidence="2">Pectinesterase inhibitor domain-containing protein</fullName>
    </recommendedName>
</protein>
<accession>A0A1B6Q2F8</accession>
<dbReference type="Gene3D" id="1.20.140.40">
    <property type="entry name" value="Invertase/pectin methylesterase inhibitor family protein"/>
    <property type="match status" value="1"/>
</dbReference>
<feature type="domain" description="Pectinesterase inhibitor" evidence="2">
    <location>
        <begin position="27"/>
        <end position="153"/>
    </location>
</feature>
<keyword evidence="4" id="KW-1185">Reference proteome</keyword>
<evidence type="ECO:0000313" key="3">
    <source>
        <dbReference type="EMBL" id="KXG32090.1"/>
    </source>
</evidence>
<dbReference type="InterPro" id="IPR006501">
    <property type="entry name" value="Pectinesterase_inhib_dom"/>
</dbReference>
<dbReference type="Gramene" id="KXG32090">
    <property type="protein sequence ID" value="KXG32090"/>
    <property type="gene ID" value="SORBI_3003G099600"/>
</dbReference>
<evidence type="ECO:0000313" key="4">
    <source>
        <dbReference type="Proteomes" id="UP000000768"/>
    </source>
</evidence>
<dbReference type="OMA" id="HNARIGF"/>
<dbReference type="GO" id="GO:0009827">
    <property type="term" value="P:plant-type cell wall modification"/>
    <property type="evidence" value="ECO:0000318"/>
    <property type="project" value="GO_Central"/>
</dbReference>
<proteinExistence type="predicted"/>
<dbReference type="GO" id="GO:0004857">
    <property type="term" value="F:enzyme inhibitor activity"/>
    <property type="evidence" value="ECO:0000318"/>
    <property type="project" value="GO_Central"/>
</dbReference>
<evidence type="ECO:0000256" key="1">
    <source>
        <dbReference type="SAM" id="SignalP"/>
    </source>
</evidence>
<dbReference type="GO" id="GO:0009505">
    <property type="term" value="C:plant-type cell wall"/>
    <property type="evidence" value="ECO:0000318"/>
    <property type="project" value="GO_Central"/>
</dbReference>
<dbReference type="Proteomes" id="UP000000768">
    <property type="component" value="Chromosome 3"/>
</dbReference>
<reference evidence="3 4" key="1">
    <citation type="journal article" date="2009" name="Nature">
        <title>The Sorghum bicolor genome and the diversification of grasses.</title>
        <authorList>
            <person name="Paterson A.H."/>
            <person name="Bowers J.E."/>
            <person name="Bruggmann R."/>
            <person name="Dubchak I."/>
            <person name="Grimwood J."/>
            <person name="Gundlach H."/>
            <person name="Haberer G."/>
            <person name="Hellsten U."/>
            <person name="Mitros T."/>
            <person name="Poliakov A."/>
            <person name="Schmutz J."/>
            <person name="Spannagl M."/>
            <person name="Tang H."/>
            <person name="Wang X."/>
            <person name="Wicker T."/>
            <person name="Bharti A.K."/>
            <person name="Chapman J."/>
            <person name="Feltus F.A."/>
            <person name="Gowik U."/>
            <person name="Grigoriev I.V."/>
            <person name="Lyons E."/>
            <person name="Maher C.A."/>
            <person name="Martis M."/>
            <person name="Narechania A."/>
            <person name="Otillar R.P."/>
            <person name="Penning B.W."/>
            <person name="Salamov A.A."/>
            <person name="Wang Y."/>
            <person name="Zhang L."/>
            <person name="Carpita N.C."/>
            <person name="Freeling M."/>
            <person name="Gingle A.R."/>
            <person name="Hash C.T."/>
            <person name="Keller B."/>
            <person name="Klein P."/>
            <person name="Kresovich S."/>
            <person name="McCann M.C."/>
            <person name="Ming R."/>
            <person name="Peterson D.G."/>
            <person name="Mehboob-ur-Rahman"/>
            <person name="Ware D."/>
            <person name="Westhoff P."/>
            <person name="Mayer K.F."/>
            <person name="Messing J."/>
            <person name="Rokhsar D.S."/>
        </authorList>
    </citation>
    <scope>NUCLEOTIDE SEQUENCE [LARGE SCALE GENOMIC DNA]</scope>
    <source>
        <strain evidence="4">cv. BTx623</strain>
    </source>
</reference>
<dbReference type="EMBL" id="CM000762">
    <property type="protein sequence ID" value="KXG32090.1"/>
    <property type="molecule type" value="Genomic_DNA"/>
</dbReference>